<dbReference type="Gene3D" id="6.10.250.2410">
    <property type="match status" value="1"/>
</dbReference>
<dbReference type="EMBL" id="MHWD01000017">
    <property type="protein sequence ID" value="OHB03665.1"/>
    <property type="molecule type" value="Genomic_DNA"/>
</dbReference>
<gene>
    <name evidence="2" type="ORF">A2920_03090</name>
</gene>
<dbReference type="AlphaFoldDB" id="A0A1G2U2A8"/>
<comment type="caution">
    <text evidence="2">The sequence shown here is derived from an EMBL/GenBank/DDBJ whole genome shotgun (WGS) entry which is preliminary data.</text>
</comment>
<name>A0A1G2U2A8_9BACT</name>
<dbReference type="Proteomes" id="UP000179283">
    <property type="component" value="Unassembled WGS sequence"/>
</dbReference>
<reference evidence="2 3" key="1">
    <citation type="journal article" date="2016" name="Nat. Commun.">
        <title>Thousands of microbial genomes shed light on interconnected biogeochemical processes in an aquifer system.</title>
        <authorList>
            <person name="Anantharaman K."/>
            <person name="Brown C.T."/>
            <person name="Hug L.A."/>
            <person name="Sharon I."/>
            <person name="Castelle C.J."/>
            <person name="Probst A.J."/>
            <person name="Thomas B.C."/>
            <person name="Singh A."/>
            <person name="Wilkins M.J."/>
            <person name="Karaoz U."/>
            <person name="Brodie E.L."/>
            <person name="Williams K.H."/>
            <person name="Hubbard S.S."/>
            <person name="Banfield J.F."/>
        </authorList>
    </citation>
    <scope>NUCLEOTIDE SEQUENCE [LARGE SCALE GENOMIC DNA]</scope>
</reference>
<proteinExistence type="predicted"/>
<dbReference type="PANTHER" id="PTHR33969">
    <property type="entry name" value="SEGREGATION AND CONDENSATION PROTEIN A"/>
    <property type="match status" value="1"/>
</dbReference>
<protein>
    <recommendedName>
        <fullName evidence="1">Segregation and condensation protein A</fullName>
    </recommendedName>
</protein>
<accession>A0A1G2U2A8</accession>
<evidence type="ECO:0000313" key="3">
    <source>
        <dbReference type="Proteomes" id="UP000179283"/>
    </source>
</evidence>
<evidence type="ECO:0000256" key="1">
    <source>
        <dbReference type="ARBA" id="ARBA00044777"/>
    </source>
</evidence>
<organism evidence="2 3">
    <name type="scientific">Candidatus Zambryskibacteria bacterium RIFCSPLOWO2_01_FULL_43_17</name>
    <dbReference type="NCBI Taxonomy" id="1802760"/>
    <lineage>
        <taxon>Bacteria</taxon>
        <taxon>Candidatus Zambryskiibacteriota</taxon>
    </lineage>
</organism>
<sequence length="257" mass="28951">MTDSREFKIKTETFEGPLDLLLSLIEKRKLLINDISLAKVADDFINYIKSHESFPVAQTAHFILIASTLLLIKSKSLLPTLSLTEEENASIEDLEVRLKQYKRFKELSVGLSQIFGKKIIFAKNPSRNFSVIFSPTEEITPDRALEAARRVIDSLPKKEKLPKVIVQKIISLEDMIERLHERVSQNLKLSFADFAKTHGSKGGSGATHHANKEDKVNIIVSFLAMLELVKQGIIDVSQSSIYEDIDIETKALGVPKY</sequence>
<evidence type="ECO:0000313" key="2">
    <source>
        <dbReference type="EMBL" id="OHB03665.1"/>
    </source>
</evidence>
<dbReference type="InterPro" id="IPR003768">
    <property type="entry name" value="ScpA"/>
</dbReference>
<dbReference type="PANTHER" id="PTHR33969:SF2">
    <property type="entry name" value="SEGREGATION AND CONDENSATION PROTEIN A"/>
    <property type="match status" value="1"/>
</dbReference>
<dbReference type="Pfam" id="PF02616">
    <property type="entry name" value="SMC_ScpA"/>
    <property type="match status" value="1"/>
</dbReference>